<comment type="caution">
    <text evidence="1">The sequence shown here is derived from an EMBL/GenBank/DDBJ whole genome shotgun (WGS) entry which is preliminary data.</text>
</comment>
<dbReference type="Proteomes" id="UP000681720">
    <property type="component" value="Unassembled WGS sequence"/>
</dbReference>
<organism evidence="1 3">
    <name type="scientific">Rotaria magnacalcarata</name>
    <dbReference type="NCBI Taxonomy" id="392030"/>
    <lineage>
        <taxon>Eukaryota</taxon>
        <taxon>Metazoa</taxon>
        <taxon>Spiralia</taxon>
        <taxon>Gnathifera</taxon>
        <taxon>Rotifera</taxon>
        <taxon>Eurotatoria</taxon>
        <taxon>Bdelloidea</taxon>
        <taxon>Philodinida</taxon>
        <taxon>Philodinidae</taxon>
        <taxon>Rotaria</taxon>
    </lineage>
</organism>
<dbReference type="EMBL" id="CAJOBH010036428">
    <property type="protein sequence ID" value="CAF4304885.1"/>
    <property type="molecule type" value="Genomic_DNA"/>
</dbReference>
<feature type="non-terminal residue" evidence="1">
    <location>
        <position position="91"/>
    </location>
</feature>
<proteinExistence type="predicted"/>
<dbReference type="AlphaFoldDB" id="A0A8S2TU20"/>
<evidence type="ECO:0000313" key="1">
    <source>
        <dbReference type="EMBL" id="CAF4304885.1"/>
    </source>
</evidence>
<evidence type="ECO:0000313" key="3">
    <source>
        <dbReference type="Proteomes" id="UP000681967"/>
    </source>
</evidence>
<name>A0A8S2TU20_9BILA</name>
<sequence>PHKLEPHVLPTQKIAQGSTSVELINNAFKIFASSPFVGFKSQEGGQLVWLTYSDISSKCYALAKYWKQFLLNKNRNNTRPSIIFLADTSPA</sequence>
<dbReference type="Proteomes" id="UP000681967">
    <property type="component" value="Unassembled WGS sequence"/>
</dbReference>
<reference evidence="1" key="1">
    <citation type="submission" date="2021-02" db="EMBL/GenBank/DDBJ databases">
        <authorList>
            <person name="Nowell W R."/>
        </authorList>
    </citation>
    <scope>NUCLEOTIDE SEQUENCE</scope>
</reference>
<feature type="non-terminal residue" evidence="1">
    <location>
        <position position="1"/>
    </location>
</feature>
<evidence type="ECO:0000313" key="2">
    <source>
        <dbReference type="EMBL" id="CAF4430066.1"/>
    </source>
</evidence>
<protein>
    <submittedName>
        <fullName evidence="1">Uncharacterized protein</fullName>
    </submittedName>
</protein>
<gene>
    <name evidence="1" type="ORF">BYL167_LOCUS27651</name>
    <name evidence="2" type="ORF">GIL414_LOCUS31498</name>
</gene>
<dbReference type="EMBL" id="CAJOBJ010063918">
    <property type="protein sequence ID" value="CAF4430066.1"/>
    <property type="molecule type" value="Genomic_DNA"/>
</dbReference>
<accession>A0A8S2TU20</accession>